<dbReference type="Proteomes" id="UP000674270">
    <property type="component" value="Unassembled WGS sequence"/>
</dbReference>
<evidence type="ECO:0000313" key="2">
    <source>
        <dbReference type="Proteomes" id="UP000674270"/>
    </source>
</evidence>
<protein>
    <submittedName>
        <fullName evidence="1">S-adenosylhomocysteine hydrolase</fullName>
    </submittedName>
</protein>
<keyword evidence="1" id="KW-0378">Hydrolase</keyword>
<dbReference type="RefSeq" id="WP_166266154.1">
    <property type="nucleotide sequence ID" value="NZ_CP178221.1"/>
</dbReference>
<gene>
    <name evidence="1" type="ORF">J7T18_12975</name>
</gene>
<organism evidence="1 2">
    <name type="scientific">Providencia huaxiensis</name>
    <dbReference type="NCBI Taxonomy" id="2027290"/>
    <lineage>
        <taxon>Bacteria</taxon>
        <taxon>Pseudomonadati</taxon>
        <taxon>Pseudomonadota</taxon>
        <taxon>Gammaproteobacteria</taxon>
        <taxon>Enterobacterales</taxon>
        <taxon>Morganellaceae</taxon>
        <taxon>Providencia</taxon>
    </lineage>
</organism>
<evidence type="ECO:0000313" key="1">
    <source>
        <dbReference type="EMBL" id="MBQ0269212.1"/>
    </source>
</evidence>
<accession>A0A8I2DAF0</accession>
<reference evidence="1" key="1">
    <citation type="submission" date="2021-03" db="EMBL/GenBank/DDBJ databases">
        <authorList>
            <person name="Stanton E."/>
        </authorList>
    </citation>
    <scope>NUCLEOTIDE SEQUENCE</scope>
    <source>
        <strain evidence="1">2020EL-00113</strain>
    </source>
</reference>
<dbReference type="AlphaFoldDB" id="A0A8I2DAF0"/>
<dbReference type="EMBL" id="JAGKLY010000005">
    <property type="protein sequence ID" value="MBQ0269212.1"/>
    <property type="molecule type" value="Genomic_DNA"/>
</dbReference>
<proteinExistence type="predicted"/>
<dbReference type="InterPro" id="IPR045738">
    <property type="entry name" value="DUF6088"/>
</dbReference>
<dbReference type="Pfam" id="PF19570">
    <property type="entry name" value="DUF6088"/>
    <property type="match status" value="1"/>
</dbReference>
<comment type="caution">
    <text evidence="1">The sequence shown here is derived from an EMBL/GenBank/DDBJ whole genome shotgun (WGS) entry which is preliminary data.</text>
</comment>
<dbReference type="GO" id="GO:0016787">
    <property type="term" value="F:hydrolase activity"/>
    <property type="evidence" value="ECO:0007669"/>
    <property type="project" value="UniProtKB-KW"/>
</dbReference>
<sequence length="139" mass="15605">MFLKQKLLRSIANRKGTVILRSELEHLGSKSQIGKVLAALVEEGIIIRVSLGVYAKTRFNRFAGKRTVAAPFESVVEETFQKLNVQVTQGQALKDYNAGKTTQIPMQLQIRTPGRKISRNITVSGRNVQYEKNYGRPNC</sequence>
<name>A0A8I2DAF0_9GAMM</name>